<comment type="catalytic activity">
    <reaction evidence="11 12">
        <text>GTP + AH2 + S-adenosyl-L-methionine = (8S)-3',8-cyclo-7,8-dihydroguanosine 5'-triphosphate + 5'-deoxyadenosine + L-methionine + A + H(+)</text>
        <dbReference type="Rhea" id="RHEA:49576"/>
        <dbReference type="ChEBI" id="CHEBI:13193"/>
        <dbReference type="ChEBI" id="CHEBI:15378"/>
        <dbReference type="ChEBI" id="CHEBI:17319"/>
        <dbReference type="ChEBI" id="CHEBI:17499"/>
        <dbReference type="ChEBI" id="CHEBI:37565"/>
        <dbReference type="ChEBI" id="CHEBI:57844"/>
        <dbReference type="ChEBI" id="CHEBI:59789"/>
        <dbReference type="ChEBI" id="CHEBI:131766"/>
        <dbReference type="EC" id="4.1.99.22"/>
    </reaction>
</comment>
<dbReference type="AlphaFoldDB" id="A0A212RDM4"/>
<dbReference type="OrthoDB" id="9763993at2"/>
<dbReference type="GO" id="GO:0005525">
    <property type="term" value="F:GTP binding"/>
    <property type="evidence" value="ECO:0007669"/>
    <property type="project" value="UniProtKB-UniRule"/>
</dbReference>
<feature type="binding site" evidence="12">
    <location>
        <position position="27"/>
    </location>
    <ligand>
        <name>S-adenosyl-L-methionine</name>
        <dbReference type="ChEBI" id="CHEBI:59789"/>
    </ligand>
</feature>
<dbReference type="InterPro" id="IPR040064">
    <property type="entry name" value="MoaA-like"/>
</dbReference>
<dbReference type="Pfam" id="PF06463">
    <property type="entry name" value="Mob_synth_C"/>
    <property type="match status" value="1"/>
</dbReference>
<dbReference type="Pfam" id="PF04055">
    <property type="entry name" value="Radical_SAM"/>
    <property type="match status" value="1"/>
</dbReference>
<dbReference type="PANTHER" id="PTHR22960:SF0">
    <property type="entry name" value="MOLYBDENUM COFACTOR BIOSYNTHESIS PROTEIN 1"/>
    <property type="match status" value="1"/>
</dbReference>
<feature type="binding site" evidence="12">
    <location>
        <position position="67"/>
    </location>
    <ligand>
        <name>S-adenosyl-L-methionine</name>
        <dbReference type="ChEBI" id="CHEBI:59789"/>
    </ligand>
</feature>
<keyword evidence="3 12" id="KW-0949">S-adenosyl-L-methionine</keyword>
<dbReference type="GO" id="GO:0061799">
    <property type="term" value="F:cyclic pyranopterin monophosphate synthase activity"/>
    <property type="evidence" value="ECO:0007669"/>
    <property type="project" value="TreeGrafter"/>
</dbReference>
<keyword evidence="4 12" id="KW-0479">Metal-binding</keyword>
<feature type="binding site" evidence="12">
    <location>
        <position position="14"/>
    </location>
    <ligand>
        <name>GTP</name>
        <dbReference type="ChEBI" id="CHEBI:37565"/>
    </ligand>
</feature>
<dbReference type="PANTHER" id="PTHR22960">
    <property type="entry name" value="MOLYBDOPTERIN COFACTOR SYNTHESIS PROTEIN A"/>
    <property type="match status" value="1"/>
</dbReference>
<dbReference type="InterPro" id="IPR000385">
    <property type="entry name" value="MoaA_NifB_PqqE_Fe-S-bd_CS"/>
</dbReference>
<dbReference type="InParanoid" id="A0A212RDM4"/>
<dbReference type="GO" id="GO:0046872">
    <property type="term" value="F:metal ion binding"/>
    <property type="evidence" value="ECO:0007669"/>
    <property type="project" value="UniProtKB-KW"/>
</dbReference>
<proteinExistence type="inferred from homology"/>
<dbReference type="Proteomes" id="UP000197025">
    <property type="component" value="Unassembled WGS sequence"/>
</dbReference>
<protein>
    <recommendedName>
        <fullName evidence="1 12">GTP 3',8-cyclase</fullName>
        <ecNumber evidence="1 12">4.1.99.22</ecNumber>
    </recommendedName>
    <alternativeName>
        <fullName evidence="12">Molybdenum cofactor biosynthesis protein A</fullName>
    </alternativeName>
</protein>
<dbReference type="CDD" id="cd01335">
    <property type="entry name" value="Radical_SAM"/>
    <property type="match status" value="1"/>
</dbReference>
<dbReference type="SFLD" id="SFLDG01386">
    <property type="entry name" value="main_SPASM_domain-containing"/>
    <property type="match status" value="1"/>
</dbReference>
<dbReference type="SFLD" id="SFLDG01067">
    <property type="entry name" value="SPASM/twitch_domain_containing"/>
    <property type="match status" value="1"/>
</dbReference>
<keyword evidence="8 12" id="KW-0342">GTP-binding</keyword>
<feature type="binding site" evidence="12">
    <location>
        <position position="21"/>
    </location>
    <ligand>
        <name>[4Fe-4S] cluster</name>
        <dbReference type="ChEBI" id="CHEBI:49883"/>
        <label>1</label>
        <note>4Fe-4S-S-AdoMet</note>
    </ligand>
</feature>
<dbReference type="RefSeq" id="WP_088571874.1">
    <property type="nucleotide sequence ID" value="NZ_FYEK01000044.1"/>
</dbReference>
<dbReference type="InterPro" id="IPR058240">
    <property type="entry name" value="rSAM_sf"/>
</dbReference>
<feature type="binding site" evidence="12">
    <location>
        <position position="257"/>
    </location>
    <ligand>
        <name>[4Fe-4S] cluster</name>
        <dbReference type="ChEBI" id="CHEBI:49883"/>
        <label>2</label>
        <note>4Fe-4S-substrate</note>
    </ligand>
</feature>
<keyword evidence="6 12" id="KW-0408">Iron</keyword>
<dbReference type="GO" id="GO:0051539">
    <property type="term" value="F:4 iron, 4 sulfur cluster binding"/>
    <property type="evidence" value="ECO:0007669"/>
    <property type="project" value="UniProtKB-UniRule"/>
</dbReference>
<keyword evidence="15" id="KW-1185">Reference proteome</keyword>
<keyword evidence="9 12" id="KW-0501">Molybdenum cofactor biosynthesis</keyword>
<dbReference type="InterPro" id="IPR006638">
    <property type="entry name" value="Elp3/MiaA/NifB-like_rSAM"/>
</dbReference>
<dbReference type="InterPro" id="IPR007197">
    <property type="entry name" value="rSAM"/>
</dbReference>
<organism evidence="14 15">
    <name type="scientific">Thermoflexus hugenholtzii JAD2</name>
    <dbReference type="NCBI Taxonomy" id="877466"/>
    <lineage>
        <taxon>Bacteria</taxon>
        <taxon>Bacillati</taxon>
        <taxon>Chloroflexota</taxon>
        <taxon>Thermoflexia</taxon>
        <taxon>Thermoflexales</taxon>
        <taxon>Thermoflexaceae</taxon>
        <taxon>Thermoflexus</taxon>
    </lineage>
</organism>
<comment type="function">
    <text evidence="12">Catalyzes the cyclization of GTP to (8S)-3',8-cyclo-7,8-dihydroguanosine 5'-triphosphate.</text>
</comment>
<evidence type="ECO:0000256" key="12">
    <source>
        <dbReference type="HAMAP-Rule" id="MF_01225"/>
    </source>
</evidence>
<dbReference type="UniPathway" id="UPA00344"/>
<dbReference type="Gene3D" id="3.20.20.70">
    <property type="entry name" value="Aldolase class I"/>
    <property type="match status" value="1"/>
</dbReference>
<evidence type="ECO:0000256" key="3">
    <source>
        <dbReference type="ARBA" id="ARBA00022691"/>
    </source>
</evidence>
<comment type="pathway">
    <text evidence="12">Cofactor biosynthesis; molybdopterin biosynthesis.</text>
</comment>
<gene>
    <name evidence="12" type="primary">moaA</name>
    <name evidence="14" type="ORF">SAMN02746019_00012200</name>
</gene>
<dbReference type="InterPro" id="IPR010505">
    <property type="entry name" value="MoaA_twitch"/>
</dbReference>
<dbReference type="GO" id="GO:0061798">
    <property type="term" value="F:GTP 3',8'-cyclase activity"/>
    <property type="evidence" value="ECO:0007669"/>
    <property type="project" value="UniProtKB-UniRule"/>
</dbReference>
<dbReference type="PROSITE" id="PS01305">
    <property type="entry name" value="MOAA_NIFB_PQQE"/>
    <property type="match status" value="1"/>
</dbReference>
<dbReference type="EMBL" id="FYEK01000044">
    <property type="protein sequence ID" value="SNB70394.1"/>
    <property type="molecule type" value="Genomic_DNA"/>
</dbReference>
<dbReference type="NCBIfam" id="TIGR02666">
    <property type="entry name" value="moaA"/>
    <property type="match status" value="1"/>
</dbReference>
<keyword evidence="5 12" id="KW-0547">Nucleotide-binding</keyword>
<evidence type="ECO:0000256" key="7">
    <source>
        <dbReference type="ARBA" id="ARBA00023014"/>
    </source>
</evidence>
<feature type="binding site" evidence="12">
    <location>
        <position position="63"/>
    </location>
    <ligand>
        <name>GTP</name>
        <dbReference type="ChEBI" id="CHEBI:37565"/>
    </ligand>
</feature>
<reference evidence="15" key="1">
    <citation type="submission" date="2017-06" db="EMBL/GenBank/DDBJ databases">
        <authorList>
            <person name="Varghese N."/>
            <person name="Submissions S."/>
        </authorList>
    </citation>
    <scope>NUCLEOTIDE SEQUENCE [LARGE SCALE GENOMIC DNA]</scope>
    <source>
        <strain evidence="15">JAD2</strain>
    </source>
</reference>
<comment type="cofactor">
    <cofactor evidence="12">
        <name>[4Fe-4S] cluster</name>
        <dbReference type="ChEBI" id="CHEBI:49883"/>
    </cofactor>
    <text evidence="12">Binds 2 [4Fe-4S] clusters. Binds 1 [4Fe-4S] cluster coordinated with 3 cysteines and an exchangeable S-adenosyl-L-methionine and 1 [4Fe-4S] cluster coordinated with 3 cysteines and the GTP-derived substrate.</text>
</comment>
<feature type="binding site" evidence="12">
    <location>
        <position position="189"/>
    </location>
    <ligand>
        <name>S-adenosyl-L-methionine</name>
        <dbReference type="ChEBI" id="CHEBI:59789"/>
    </ligand>
</feature>
<evidence type="ECO:0000256" key="4">
    <source>
        <dbReference type="ARBA" id="ARBA00022723"/>
    </source>
</evidence>
<feature type="binding site" evidence="12">
    <location>
        <position position="94"/>
    </location>
    <ligand>
        <name>GTP</name>
        <dbReference type="ChEBI" id="CHEBI:37565"/>
    </ligand>
</feature>
<comment type="subunit">
    <text evidence="12">Monomer and homodimer.</text>
</comment>
<dbReference type="InterPro" id="IPR013785">
    <property type="entry name" value="Aldolase_TIM"/>
</dbReference>
<comment type="similarity">
    <text evidence="12">Belongs to the radical SAM superfamily. MoaA family.</text>
</comment>
<dbReference type="HAMAP" id="MF_01225_B">
    <property type="entry name" value="MoaA_B"/>
    <property type="match status" value="1"/>
</dbReference>
<dbReference type="GO" id="GO:0006777">
    <property type="term" value="P:Mo-molybdopterin cofactor biosynthetic process"/>
    <property type="evidence" value="ECO:0007669"/>
    <property type="project" value="UniProtKB-UniRule"/>
</dbReference>
<feature type="binding site" evidence="12">
    <location>
        <position position="25"/>
    </location>
    <ligand>
        <name>[4Fe-4S] cluster</name>
        <dbReference type="ChEBI" id="CHEBI:49883"/>
        <label>1</label>
        <note>4Fe-4S-S-AdoMet</note>
    </ligand>
</feature>
<dbReference type="PROSITE" id="PS51918">
    <property type="entry name" value="RADICAL_SAM"/>
    <property type="match status" value="1"/>
</dbReference>
<dbReference type="EC" id="4.1.99.22" evidence="1 12"/>
<keyword evidence="7 12" id="KW-0411">Iron-sulfur</keyword>
<evidence type="ECO:0000256" key="9">
    <source>
        <dbReference type="ARBA" id="ARBA00023150"/>
    </source>
</evidence>
<dbReference type="FunCoup" id="A0A212RDM4">
    <property type="interactions" value="443"/>
</dbReference>
<dbReference type="SMART" id="SM00729">
    <property type="entry name" value="Elp3"/>
    <property type="match status" value="1"/>
</dbReference>
<evidence type="ECO:0000256" key="6">
    <source>
        <dbReference type="ARBA" id="ARBA00023004"/>
    </source>
</evidence>
<dbReference type="InterPro" id="IPR013483">
    <property type="entry name" value="MoaA"/>
</dbReference>
<dbReference type="InterPro" id="IPR050105">
    <property type="entry name" value="MoCo_biosynth_MoaA/MoaC"/>
</dbReference>
<feature type="domain" description="Radical SAM core" evidence="13">
    <location>
        <begin position="5"/>
        <end position="219"/>
    </location>
</feature>
<evidence type="ECO:0000256" key="2">
    <source>
        <dbReference type="ARBA" id="ARBA00022485"/>
    </source>
</evidence>
<feature type="binding site" evidence="12">
    <location>
        <position position="118"/>
    </location>
    <ligand>
        <name>S-adenosyl-L-methionine</name>
        <dbReference type="ChEBI" id="CHEBI:59789"/>
    </ligand>
</feature>
<feature type="binding site" evidence="12">
    <location>
        <position position="271"/>
    </location>
    <ligand>
        <name>[4Fe-4S] cluster</name>
        <dbReference type="ChEBI" id="CHEBI:49883"/>
        <label>2</label>
        <note>4Fe-4S-substrate</note>
    </ligand>
</feature>
<sequence length="326" mass="36401">MVLDQFGRHIRYLRISLTDRCNLRCVYCMPEQMVFLPREELLTDDELIRLARLFAELGFDKIRLTGGEPTVRPHLVELVARMAALPGIREISMTTNGLRLKALAEPLARAGLKRVNVSLDTLDPEKFRRITRWGRLEDVWEGILAAESAGLTPIKLNAVVVRGYNDSDIVDLAALTLARPWQVRFIEVMPFADVAPFAQQAVVSTAEMIRVLEGEFGPLEPVGDGRLDGEARVYRIRGAAGTVGFISPVSEPFCAQCNRVRLTAEGRLRLCLLRDDEVDLRTPLRNGADDEELKALIRSAIWRKPWGHGLPEGVIPTARVMSQIGG</sequence>
<name>A0A212RDM4_9CHLR</name>
<feature type="binding site" evidence="12">
    <location>
        <begin position="259"/>
        <end position="261"/>
    </location>
    <ligand>
        <name>GTP</name>
        <dbReference type="ChEBI" id="CHEBI:37565"/>
    </ligand>
</feature>
<dbReference type="SFLD" id="SFLDS00029">
    <property type="entry name" value="Radical_SAM"/>
    <property type="match status" value="1"/>
</dbReference>
<dbReference type="SFLD" id="SFLDG01383">
    <property type="entry name" value="cyclic_pyranopterin_phosphate"/>
    <property type="match status" value="1"/>
</dbReference>
<evidence type="ECO:0000259" key="13">
    <source>
        <dbReference type="PROSITE" id="PS51918"/>
    </source>
</evidence>
<feature type="binding site" evidence="12">
    <location>
        <position position="28"/>
    </location>
    <ligand>
        <name>[4Fe-4S] cluster</name>
        <dbReference type="ChEBI" id="CHEBI:49883"/>
        <label>1</label>
        <note>4Fe-4S-S-AdoMet</note>
    </ligand>
</feature>
<dbReference type="SUPFAM" id="SSF102114">
    <property type="entry name" value="Radical SAM enzymes"/>
    <property type="match status" value="1"/>
</dbReference>
<feature type="binding site" evidence="12">
    <location>
        <position position="254"/>
    </location>
    <ligand>
        <name>[4Fe-4S] cluster</name>
        <dbReference type="ChEBI" id="CHEBI:49883"/>
        <label>2</label>
        <note>4Fe-4S-substrate</note>
    </ligand>
</feature>
<keyword evidence="2 12" id="KW-0004">4Fe-4S</keyword>
<dbReference type="CDD" id="cd21117">
    <property type="entry name" value="Twitch_MoaA"/>
    <property type="match status" value="1"/>
</dbReference>
<dbReference type="NCBIfam" id="NF001199">
    <property type="entry name" value="PRK00164.2-1"/>
    <property type="match status" value="1"/>
</dbReference>
<keyword evidence="10 12" id="KW-0456">Lyase</keyword>
<evidence type="ECO:0000313" key="15">
    <source>
        <dbReference type="Proteomes" id="UP000197025"/>
    </source>
</evidence>
<evidence type="ECO:0000313" key="14">
    <source>
        <dbReference type="EMBL" id="SNB70394.1"/>
    </source>
</evidence>
<evidence type="ECO:0000256" key="10">
    <source>
        <dbReference type="ARBA" id="ARBA00023239"/>
    </source>
</evidence>
<accession>A0A212RDM4</accession>
<evidence type="ECO:0000256" key="5">
    <source>
        <dbReference type="ARBA" id="ARBA00022741"/>
    </source>
</evidence>
<evidence type="ECO:0000256" key="1">
    <source>
        <dbReference type="ARBA" id="ARBA00012167"/>
    </source>
</evidence>
<feature type="binding site" evidence="12">
    <location>
        <position position="155"/>
    </location>
    <ligand>
        <name>GTP</name>
        <dbReference type="ChEBI" id="CHEBI:37565"/>
    </ligand>
</feature>
<dbReference type="GO" id="GO:1904047">
    <property type="term" value="F:S-adenosyl-L-methionine binding"/>
    <property type="evidence" value="ECO:0007669"/>
    <property type="project" value="UniProtKB-UniRule"/>
</dbReference>
<evidence type="ECO:0000256" key="11">
    <source>
        <dbReference type="ARBA" id="ARBA00048697"/>
    </source>
</evidence>
<evidence type="ECO:0000256" key="8">
    <source>
        <dbReference type="ARBA" id="ARBA00023134"/>
    </source>
</evidence>